<protein>
    <submittedName>
        <fullName evidence="2">Uncharacterized protein</fullName>
    </submittedName>
</protein>
<feature type="compositionally biased region" description="Basic and acidic residues" evidence="1">
    <location>
        <begin position="31"/>
        <end position="44"/>
    </location>
</feature>
<dbReference type="EMBL" id="LKMD01000105">
    <property type="protein sequence ID" value="PIA93714.1"/>
    <property type="molecule type" value="Genomic_DNA"/>
</dbReference>
<evidence type="ECO:0000313" key="5">
    <source>
        <dbReference type="Proteomes" id="UP001302367"/>
    </source>
</evidence>
<keyword evidence="5" id="KW-1185">Reference proteome</keyword>
<reference evidence="2 4" key="1">
    <citation type="submission" date="2015-10" db="EMBL/GenBank/DDBJ databases">
        <title>The cercosporin biosynthetic gene cluster was horizontally transferred to several fungal lineages and shown to be expanded in Cercospora beticola based on microsynteny with recipient genomes.</title>
        <authorList>
            <person name="De Jonge R."/>
            <person name="Ebert M.K."/>
            <person name="Suttle J.C."/>
            <person name="Jurick Ii W.M."/>
            <person name="Secor G.A."/>
            <person name="Thomma B.P."/>
            <person name="Van De Peer Y."/>
            <person name="Bolton M.D."/>
        </authorList>
    </citation>
    <scope>NUCLEOTIDE SEQUENCE [LARGE SCALE GENOMIC DNA]</scope>
    <source>
        <strain evidence="2 4">09-40</strain>
    </source>
</reference>
<evidence type="ECO:0000313" key="4">
    <source>
        <dbReference type="Proteomes" id="UP000230605"/>
    </source>
</evidence>
<proteinExistence type="predicted"/>
<evidence type="ECO:0000313" key="3">
    <source>
        <dbReference type="EMBL" id="WPB01752.1"/>
    </source>
</evidence>
<reference evidence="3 5" key="2">
    <citation type="submission" date="2023-09" db="EMBL/GenBank/DDBJ databases">
        <title>Complete-Gapless Cercospora beticola genome.</title>
        <authorList>
            <person name="Wyatt N.A."/>
            <person name="Spanner R.E."/>
            <person name="Bolton M.D."/>
        </authorList>
    </citation>
    <scope>NUCLEOTIDE SEQUENCE [LARGE SCALE GENOMIC DNA]</scope>
    <source>
        <strain evidence="3">Cb09-40</strain>
    </source>
</reference>
<dbReference type="EMBL" id="CP134187">
    <property type="protein sequence ID" value="WPB01752.1"/>
    <property type="molecule type" value="Genomic_DNA"/>
</dbReference>
<feature type="region of interest" description="Disordered" evidence="1">
    <location>
        <begin position="1"/>
        <end position="72"/>
    </location>
</feature>
<dbReference type="PANTHER" id="PTHR42085:SF8">
    <property type="entry name" value="F-BOX DOMAIN-CONTAINING PROTEIN"/>
    <property type="match status" value="1"/>
</dbReference>
<gene>
    <name evidence="2" type="ORF">CB0940_04503</name>
    <name evidence="3" type="ORF">RHO25_006384</name>
</gene>
<name>A0A2G5HME7_CERBT</name>
<dbReference type="InterPro" id="IPR038883">
    <property type="entry name" value="AN11006-like"/>
</dbReference>
<evidence type="ECO:0000256" key="1">
    <source>
        <dbReference type="SAM" id="MobiDB-lite"/>
    </source>
</evidence>
<dbReference type="OrthoDB" id="62952at2759"/>
<accession>A0A2G5HME7</accession>
<dbReference type="Proteomes" id="UP001302367">
    <property type="component" value="Chromosome 4"/>
</dbReference>
<dbReference type="Proteomes" id="UP000230605">
    <property type="component" value="Chromosome 4"/>
</dbReference>
<evidence type="ECO:0000313" key="2">
    <source>
        <dbReference type="EMBL" id="PIA93714.1"/>
    </source>
</evidence>
<dbReference type="AlphaFoldDB" id="A0A2G5HME7"/>
<dbReference type="PANTHER" id="PTHR42085">
    <property type="entry name" value="F-BOX DOMAIN-CONTAINING PROTEIN"/>
    <property type="match status" value="1"/>
</dbReference>
<sequence length="355" mass="39284">MPPKNAQKAKAADKATDKWPSTPSKQKPKSKKEPDSDIKSEAEPPKLAATPSKKTPKKQSQTVEFGPLKRDPDSLATVSIDVSVSNEEPVAEPKKKGNGFEKLLRLESADKFVILKTFMLTEGPDEGCQAILVRPAKPFAFLKLEPEIRTRIYRFYFANRGGVDDPIQVDGKRKGGLFFSDMYAKTYSNDSKNRVGLLAVNKEVYAEAVQIFCSIPIRLDGSSSVMDFLSQLDPAVRQRITSVVIKNYQKATARTALNVLAECKNLTRVHFDSGVFSEGDPQKAAKALFGDAHKFFRAMGTAKGNKEAGVDILSFGKQALTLKTDSPKNKDEKIAKAWPDHMVNEMRESLKSKLK</sequence>
<organism evidence="2 4">
    <name type="scientific">Cercospora beticola</name>
    <name type="common">Sugarbeet leaf spot fungus</name>
    <dbReference type="NCBI Taxonomy" id="122368"/>
    <lineage>
        <taxon>Eukaryota</taxon>
        <taxon>Fungi</taxon>
        <taxon>Dikarya</taxon>
        <taxon>Ascomycota</taxon>
        <taxon>Pezizomycotina</taxon>
        <taxon>Dothideomycetes</taxon>
        <taxon>Dothideomycetidae</taxon>
        <taxon>Mycosphaerellales</taxon>
        <taxon>Mycosphaerellaceae</taxon>
        <taxon>Cercospora</taxon>
    </lineage>
</organism>